<evidence type="ECO:0000256" key="1">
    <source>
        <dbReference type="ARBA" id="ARBA00022690"/>
    </source>
</evidence>
<dbReference type="SUPFAM" id="SSF54654">
    <property type="entry name" value="CI-2 family of serine protease inhibitors"/>
    <property type="match status" value="1"/>
</dbReference>
<evidence type="ECO:0000256" key="4">
    <source>
        <dbReference type="SAM" id="SignalP"/>
    </source>
</evidence>
<evidence type="ECO:0000256" key="3">
    <source>
        <dbReference type="SAM" id="MobiDB-lite"/>
    </source>
</evidence>
<proteinExistence type="predicted"/>
<protein>
    <recommendedName>
        <fullName evidence="7">Proteinase inhibitor I78</fullName>
    </recommendedName>
</protein>
<dbReference type="InterPro" id="IPR036354">
    <property type="entry name" value="Prot_inh_pot1_sf"/>
</dbReference>
<evidence type="ECO:0008006" key="7">
    <source>
        <dbReference type="Google" id="ProtNLM"/>
    </source>
</evidence>
<dbReference type="PROSITE" id="PS51257">
    <property type="entry name" value="PROKAR_LIPOPROTEIN"/>
    <property type="match status" value="1"/>
</dbReference>
<name>A0ABQ1HKY5_9GAMM</name>
<dbReference type="InterPro" id="IPR021719">
    <property type="entry name" value="Prot_inh_I78"/>
</dbReference>
<gene>
    <name evidence="5" type="ORF">GCM10011521_20020</name>
</gene>
<feature type="chain" id="PRO_5045786931" description="Proteinase inhibitor I78" evidence="4">
    <location>
        <begin position="22"/>
        <end position="123"/>
    </location>
</feature>
<dbReference type="EMBL" id="BMKC01000002">
    <property type="protein sequence ID" value="GGA81685.1"/>
    <property type="molecule type" value="Genomic_DNA"/>
</dbReference>
<feature type="region of interest" description="Disordered" evidence="3">
    <location>
        <begin position="20"/>
        <end position="56"/>
    </location>
</feature>
<evidence type="ECO:0000256" key="2">
    <source>
        <dbReference type="ARBA" id="ARBA00022900"/>
    </source>
</evidence>
<dbReference type="Pfam" id="PF11720">
    <property type="entry name" value="Inhibitor_I78"/>
    <property type="match status" value="1"/>
</dbReference>
<dbReference type="PANTHER" id="PTHR39600:SF1">
    <property type="entry name" value="PEPTIDASE INHIBITOR I78 FAMILY PROTEIN"/>
    <property type="match status" value="1"/>
</dbReference>
<dbReference type="Gene3D" id="3.30.10.10">
    <property type="entry name" value="Trypsin Inhibitor V, subunit A"/>
    <property type="match status" value="1"/>
</dbReference>
<reference evidence="6" key="1">
    <citation type="journal article" date="2019" name="Int. J. Syst. Evol. Microbiol.">
        <title>The Global Catalogue of Microorganisms (GCM) 10K type strain sequencing project: providing services to taxonomists for standard genome sequencing and annotation.</title>
        <authorList>
            <consortium name="The Broad Institute Genomics Platform"/>
            <consortium name="The Broad Institute Genome Sequencing Center for Infectious Disease"/>
            <person name="Wu L."/>
            <person name="Ma J."/>
        </authorList>
    </citation>
    <scope>NUCLEOTIDE SEQUENCE [LARGE SCALE GENOMIC DNA]</scope>
    <source>
        <strain evidence="6">CGMCC 1.15905</strain>
    </source>
</reference>
<evidence type="ECO:0000313" key="5">
    <source>
        <dbReference type="EMBL" id="GGA81685.1"/>
    </source>
</evidence>
<comment type="caution">
    <text evidence="5">The sequence shown here is derived from an EMBL/GenBank/DDBJ whole genome shotgun (WGS) entry which is preliminary data.</text>
</comment>
<dbReference type="RefSeq" id="WP_188663719.1">
    <property type="nucleotide sequence ID" value="NZ_BMKC01000002.1"/>
</dbReference>
<organism evidence="5 6">
    <name type="scientific">Arenimonas soli</name>
    <dbReference type="NCBI Taxonomy" id="2269504"/>
    <lineage>
        <taxon>Bacteria</taxon>
        <taxon>Pseudomonadati</taxon>
        <taxon>Pseudomonadota</taxon>
        <taxon>Gammaproteobacteria</taxon>
        <taxon>Lysobacterales</taxon>
        <taxon>Lysobacteraceae</taxon>
        <taxon>Arenimonas</taxon>
    </lineage>
</organism>
<dbReference type="PANTHER" id="PTHR39600">
    <property type="entry name" value="PEPTIDASE INHIBITOR I78 FAMILY PROTEIN"/>
    <property type="match status" value="1"/>
</dbReference>
<keyword evidence="4" id="KW-0732">Signal</keyword>
<dbReference type="Proteomes" id="UP000623419">
    <property type="component" value="Unassembled WGS sequence"/>
</dbReference>
<keyword evidence="2" id="KW-0722">Serine protease inhibitor</keyword>
<feature type="signal peptide" evidence="4">
    <location>
        <begin position="1"/>
        <end position="21"/>
    </location>
</feature>
<keyword evidence="1" id="KW-0646">Protease inhibitor</keyword>
<accession>A0ABQ1HKY5</accession>
<sequence>MRLIRPLSLALAGLFALSACATPSQDPPPADESADGFAAAPPPPAMDEAGTNEEAPMTCDAKAGQWAVGNVADEALVARVKADTGSDRVRVIKPGMMVTMDYREDRVNLDVDDDGKVLTVRCG</sequence>
<keyword evidence="6" id="KW-1185">Reference proteome</keyword>
<evidence type="ECO:0000313" key="6">
    <source>
        <dbReference type="Proteomes" id="UP000623419"/>
    </source>
</evidence>